<proteinExistence type="predicted"/>
<evidence type="ECO:0000313" key="2">
    <source>
        <dbReference type="Proteomes" id="UP000031774"/>
    </source>
</evidence>
<keyword evidence="2" id="KW-1185">Reference proteome</keyword>
<organism evidence="1 2">
    <name type="scientific">Streptomyces vietnamensis</name>
    <dbReference type="NCBI Taxonomy" id="362257"/>
    <lineage>
        <taxon>Bacteria</taxon>
        <taxon>Bacillati</taxon>
        <taxon>Actinomycetota</taxon>
        <taxon>Actinomycetes</taxon>
        <taxon>Kitasatosporales</taxon>
        <taxon>Streptomycetaceae</taxon>
        <taxon>Streptomyces</taxon>
    </lineage>
</organism>
<dbReference type="KEGG" id="svt:SVTN_40555"/>
<dbReference type="Proteomes" id="UP000031774">
    <property type="component" value="Plasmid pSVL1"/>
</dbReference>
<evidence type="ECO:0000313" key="1">
    <source>
        <dbReference type="EMBL" id="AJF70523.1"/>
    </source>
</evidence>
<dbReference type="AlphaFoldDB" id="A0A0B5ILN9"/>
<name>A0A0B5ILN9_9ACTN</name>
<sequence>MAALREWSAALNQLSTPGLRPRLVAAAWLAGETRVSALAEAARTSRPTIYADLRSQGIDPDDRSKEDPMTMTPLAIDGITGLNDETDARAIHEAERRYLAEHPDGDGIGLAVSELLELQLVLRFYNNLRPLLAAELAARRDRDRALHLVEVRWEALTTATAWHAAHHAYVVAVDAAYTAITTWATAAREASTSWFPVRRAEEFYEQRILAAGHPPVERLAVDADAESRCLAEELTTLHDRRIVLAAQTLNAAPTSSH</sequence>
<accession>A0A0B5ILN9</accession>
<gene>
    <name evidence="1" type="ORF">SVTN_40555</name>
</gene>
<reference evidence="1 2" key="1">
    <citation type="submission" date="2014-12" db="EMBL/GenBank/DDBJ databases">
        <title>Complete genome sequence of Streptomyces vietnamensis strain GIMV4.0001, a genetic manipulable producer of the benzoisochromanequinone antibiotic granaticin.</title>
        <authorList>
            <person name="Deng M.R."/>
            <person name="Guo J."/>
            <person name="Ma L.Y."/>
            <person name="Feng G.D."/>
            <person name="Mo C.Y."/>
            <person name="Zhu H.H."/>
        </authorList>
    </citation>
    <scope>NUCLEOTIDE SEQUENCE [LARGE SCALE GENOMIC DNA]</scope>
    <source>
        <strain evidence="2">GIMV4.0001</strain>
        <plasmid evidence="1 2">pSVL1</plasmid>
    </source>
</reference>
<keyword evidence="1" id="KW-0614">Plasmid</keyword>
<dbReference type="EMBL" id="CP010408">
    <property type="protein sequence ID" value="AJF70523.1"/>
    <property type="molecule type" value="Genomic_DNA"/>
</dbReference>
<geneLocation type="plasmid" evidence="1 2">
    <name>pSVL1</name>
</geneLocation>
<dbReference type="HOGENOM" id="CLU_1081522_0_0_11"/>
<protein>
    <submittedName>
        <fullName evidence="1">Uncharacterized protein</fullName>
    </submittedName>
</protein>